<dbReference type="OrthoDB" id="9775849at2"/>
<evidence type="ECO:0000256" key="2">
    <source>
        <dbReference type="ARBA" id="ARBA00022777"/>
    </source>
</evidence>
<reference evidence="4 5" key="1">
    <citation type="journal article" date="2003" name="Int. J. Syst. Evol. Microbiol.">
        <title>Virgibacillus carmonensis sp. nov., Virgibacillus necropolis sp. nov. and Virgibacillus picturae sp. nov., three novel species isolated from deteriorated mural paintings, transfer of the species of the genus salibacillus to Virgibacillus, as Virgibacillus marismortui comb. nov. and Virgibacillus salexigens comb. nov., and emended description of the genus Virgibacillus.</title>
        <authorList>
            <person name="Heyrman J."/>
            <person name="Logan N.A."/>
            <person name="Busse H.J."/>
            <person name="Balcaen A."/>
            <person name="Lebbe L."/>
            <person name="Rodriguez-Diaz M."/>
            <person name="Swings J."/>
            <person name="De Vos P."/>
        </authorList>
    </citation>
    <scope>NUCLEOTIDE SEQUENCE [LARGE SCALE GENOMIC DNA]</scope>
    <source>
        <strain evidence="4 5">LMG 19488</strain>
    </source>
</reference>
<evidence type="ECO:0000259" key="3">
    <source>
        <dbReference type="Pfam" id="PF00294"/>
    </source>
</evidence>
<dbReference type="PANTHER" id="PTHR10584">
    <property type="entry name" value="SUGAR KINASE"/>
    <property type="match status" value="1"/>
</dbReference>
<dbReference type="GO" id="GO:0016301">
    <property type="term" value="F:kinase activity"/>
    <property type="evidence" value="ECO:0007669"/>
    <property type="project" value="UniProtKB-KW"/>
</dbReference>
<feature type="domain" description="Carbohydrate kinase PfkB" evidence="3">
    <location>
        <begin position="31"/>
        <end position="292"/>
    </location>
</feature>
<dbReference type="SUPFAM" id="SSF53613">
    <property type="entry name" value="Ribokinase-like"/>
    <property type="match status" value="1"/>
</dbReference>
<organism evidence="4 5">
    <name type="scientific">Virgibacillus necropolis</name>
    <dbReference type="NCBI Taxonomy" id="163877"/>
    <lineage>
        <taxon>Bacteria</taxon>
        <taxon>Bacillati</taxon>
        <taxon>Bacillota</taxon>
        <taxon>Bacilli</taxon>
        <taxon>Bacillales</taxon>
        <taxon>Bacillaceae</taxon>
        <taxon>Virgibacillus</taxon>
    </lineage>
</organism>
<dbReference type="Gene3D" id="3.40.1190.20">
    <property type="match status" value="1"/>
</dbReference>
<sequence>MKREYSIFVGDVALDEYYKAPYWPNISEKLIVETLKPNIGGMIANAASVYAGYGESTFFVSLLNSGKVTRKLLKNLDEGGIDTRYILYDDNLPDSKTIVFLTENDHTIFIPNLGINYIDITPEVFEAIKGAKLIYTTIMEIKRLRYNQLEAIDIIKEARSLGTRFVCDLDVAHLEPGDEKYIKEMDIVFFNQMGFRVYQKGTSYEKAILKLLEYGIEIVAVTMGANGANIHTREKKIHVPGIPVEVVDVTGAGDTFCSSFIYAMSKSSNLYTVSNFANAAASRAVTRMGPRGGVTKSKSVIDFMKEKGLEVGEEYQSFLESR</sequence>
<dbReference type="EMBL" id="CP022437">
    <property type="protein sequence ID" value="ASN04261.1"/>
    <property type="molecule type" value="Genomic_DNA"/>
</dbReference>
<proteinExistence type="predicted"/>
<evidence type="ECO:0000313" key="5">
    <source>
        <dbReference type="Proteomes" id="UP000204391"/>
    </source>
</evidence>
<keyword evidence="5" id="KW-1185">Reference proteome</keyword>
<dbReference type="InterPro" id="IPR029056">
    <property type="entry name" value="Ribokinase-like"/>
</dbReference>
<dbReference type="Pfam" id="PF00294">
    <property type="entry name" value="PfkB"/>
    <property type="match status" value="1"/>
</dbReference>
<dbReference type="RefSeq" id="WP_089530864.1">
    <property type="nucleotide sequence ID" value="NZ_CP022437.1"/>
</dbReference>
<evidence type="ECO:0000313" key="4">
    <source>
        <dbReference type="EMBL" id="ASN04261.1"/>
    </source>
</evidence>
<protein>
    <recommendedName>
        <fullName evidence="3">Carbohydrate kinase PfkB domain-containing protein</fullName>
    </recommendedName>
</protein>
<dbReference type="AlphaFoldDB" id="A0A221M9G1"/>
<evidence type="ECO:0000256" key="1">
    <source>
        <dbReference type="ARBA" id="ARBA00022679"/>
    </source>
</evidence>
<gene>
    <name evidence="4" type="ORF">CFK40_04175</name>
</gene>
<keyword evidence="1" id="KW-0808">Transferase</keyword>
<dbReference type="KEGG" id="vne:CFK40_04175"/>
<dbReference type="InterPro" id="IPR011611">
    <property type="entry name" value="PfkB_dom"/>
</dbReference>
<name>A0A221M9G1_9BACI</name>
<dbReference type="Proteomes" id="UP000204391">
    <property type="component" value="Chromosome"/>
</dbReference>
<accession>A0A221M9G1</accession>
<dbReference type="PANTHER" id="PTHR10584:SF166">
    <property type="entry name" value="RIBOKINASE"/>
    <property type="match status" value="1"/>
</dbReference>
<keyword evidence="2" id="KW-0418">Kinase</keyword>